<dbReference type="EMBL" id="BOPZ01000005">
    <property type="protein sequence ID" value="GIM28223.1"/>
    <property type="molecule type" value="Genomic_DNA"/>
</dbReference>
<sequence length="487" mass="53783">MIRILSDSLVENLNTIRSDLGNSSDIVIREFIIGEEEKVKAAVIYVDGLIDKDFVQKFILKTLMIEIRKVDLRGICSREKGWFQILKDFSISVADIKEAEDMDSLYLSLLSGDTIILIDYSNKAFLASSRGWQGRGIEEPTSQSLIKGPKEGFTETLRTNTALIRRRIKDTNLRIETVVVGKRSKTEVVIAYINGLADDKVVNEVKSRINQIDVDYVIGSSAIEELIQDSKYSPYPTIYNTERPDSLSAGILEGRVGIIVDGTPFAMLVPALFIHFFQSSEDYYIGSLTGSFKRVLRYSAYFLTLLTPGTLVALLSFHHEMMPTTLFISIAAQRAAVPFPISIEVMLLEVMFEVLREAAVRMPRLVGPTISIVGALVLGQAAVEAGIFSSITIIVIAVTGIASNMSSTINMGFSVAMLRFIFIFLGATFGIPGIAIGSFINIFHLCALKSFGTPYLSYLAPFNAPAQRDTIIRLTSGKILKVIKKKV</sequence>
<dbReference type="GO" id="GO:0016020">
    <property type="term" value="C:membrane"/>
    <property type="evidence" value="ECO:0007669"/>
    <property type="project" value="InterPro"/>
</dbReference>
<organism evidence="4 5">
    <name type="scientific">Clostridium polyendosporum</name>
    <dbReference type="NCBI Taxonomy" id="69208"/>
    <lineage>
        <taxon>Bacteria</taxon>
        <taxon>Bacillati</taxon>
        <taxon>Bacillota</taxon>
        <taxon>Clostridia</taxon>
        <taxon>Eubacteriales</taxon>
        <taxon>Clostridiaceae</taxon>
        <taxon>Clostridium</taxon>
    </lineage>
</organism>
<dbReference type="Pfam" id="PF03323">
    <property type="entry name" value="GerA"/>
    <property type="match status" value="1"/>
</dbReference>
<keyword evidence="5" id="KW-1185">Reference proteome</keyword>
<keyword evidence="3" id="KW-0812">Transmembrane</keyword>
<dbReference type="PANTHER" id="PTHR22550:SF5">
    <property type="entry name" value="LEUCINE ZIPPER PROTEIN 4"/>
    <property type="match status" value="1"/>
</dbReference>
<gene>
    <name evidence="4" type="primary">grka</name>
    <name evidence="4" type="ORF">CPJCM30710_08890</name>
</gene>
<evidence type="ECO:0000256" key="2">
    <source>
        <dbReference type="ARBA" id="ARBA00023136"/>
    </source>
</evidence>
<comment type="caution">
    <text evidence="4">The sequence shown here is derived from an EMBL/GenBank/DDBJ whole genome shotgun (WGS) entry which is preliminary data.</text>
</comment>
<feature type="transmembrane region" description="Helical" evidence="3">
    <location>
        <begin position="256"/>
        <end position="277"/>
    </location>
</feature>
<name>A0A919S086_9CLOT</name>
<feature type="transmembrane region" description="Helical" evidence="3">
    <location>
        <begin position="417"/>
        <end position="440"/>
    </location>
</feature>
<evidence type="ECO:0000256" key="1">
    <source>
        <dbReference type="ARBA" id="ARBA00005278"/>
    </source>
</evidence>
<feature type="transmembrane region" description="Helical" evidence="3">
    <location>
        <begin position="362"/>
        <end position="381"/>
    </location>
</feature>
<comment type="similarity">
    <text evidence="1">Belongs to the GerABKA family.</text>
</comment>
<feature type="transmembrane region" description="Helical" evidence="3">
    <location>
        <begin position="337"/>
        <end position="355"/>
    </location>
</feature>
<dbReference type="PANTHER" id="PTHR22550">
    <property type="entry name" value="SPORE GERMINATION PROTEIN"/>
    <property type="match status" value="1"/>
</dbReference>
<reference evidence="4" key="1">
    <citation type="submission" date="2021-03" db="EMBL/GenBank/DDBJ databases">
        <title>Taxonomic study of Clostridium polyendosporum from meadow-gley soil under rice.</title>
        <authorList>
            <person name="Kobayashi H."/>
            <person name="Tanizawa Y."/>
            <person name="Yagura M."/>
        </authorList>
    </citation>
    <scope>NUCLEOTIDE SEQUENCE</scope>
    <source>
        <strain evidence="4">JCM 30710</strain>
    </source>
</reference>
<evidence type="ECO:0000313" key="5">
    <source>
        <dbReference type="Proteomes" id="UP000679179"/>
    </source>
</evidence>
<dbReference type="InterPro" id="IPR050768">
    <property type="entry name" value="UPF0353/GerABKA_families"/>
</dbReference>
<keyword evidence="3" id="KW-1133">Transmembrane helix</keyword>
<feature type="transmembrane region" description="Helical" evidence="3">
    <location>
        <begin position="387"/>
        <end position="405"/>
    </location>
</feature>
<protein>
    <submittedName>
        <fullName evidence="4">Spore germination protein</fullName>
    </submittedName>
</protein>
<dbReference type="RefSeq" id="WP_212902965.1">
    <property type="nucleotide sequence ID" value="NZ_BOPZ01000005.1"/>
</dbReference>
<feature type="transmembrane region" description="Helical" evidence="3">
    <location>
        <begin position="298"/>
        <end position="317"/>
    </location>
</feature>
<keyword evidence="2 3" id="KW-0472">Membrane</keyword>
<dbReference type="AlphaFoldDB" id="A0A919S086"/>
<proteinExistence type="inferred from homology"/>
<evidence type="ECO:0000313" key="4">
    <source>
        <dbReference type="EMBL" id="GIM28223.1"/>
    </source>
</evidence>
<dbReference type="InterPro" id="IPR004995">
    <property type="entry name" value="Spore_Ger"/>
</dbReference>
<accession>A0A919S086</accession>
<dbReference type="PIRSF" id="PIRSF005690">
    <property type="entry name" value="GerBA"/>
    <property type="match status" value="1"/>
</dbReference>
<evidence type="ECO:0000256" key="3">
    <source>
        <dbReference type="SAM" id="Phobius"/>
    </source>
</evidence>
<dbReference type="Proteomes" id="UP000679179">
    <property type="component" value="Unassembled WGS sequence"/>
</dbReference>
<dbReference type="GO" id="GO:0009847">
    <property type="term" value="P:spore germination"/>
    <property type="evidence" value="ECO:0007669"/>
    <property type="project" value="InterPro"/>
</dbReference>